<dbReference type="InterPro" id="IPR029070">
    <property type="entry name" value="Chitinase_insertion_sf"/>
</dbReference>
<dbReference type="SMART" id="SM00636">
    <property type="entry name" value="Glyco_18"/>
    <property type="match status" value="1"/>
</dbReference>
<evidence type="ECO:0000256" key="2">
    <source>
        <dbReference type="ARBA" id="ARBA00023295"/>
    </source>
</evidence>
<dbReference type="EMBL" id="FNBN01000008">
    <property type="protein sequence ID" value="SDH05725.1"/>
    <property type="molecule type" value="Genomic_DNA"/>
</dbReference>
<dbReference type="InterPro" id="IPR017853">
    <property type="entry name" value="GH"/>
</dbReference>
<dbReference type="PANTHER" id="PTHR46290:SF1">
    <property type="entry name" value="DI-N-ACETYLCHITOBIASE"/>
    <property type="match status" value="1"/>
</dbReference>
<keyword evidence="3" id="KW-1133">Transmembrane helix</keyword>
<dbReference type="AlphaFoldDB" id="A0A1G7ZAT3"/>
<keyword evidence="2" id="KW-0326">Glycosidase</keyword>
<feature type="transmembrane region" description="Helical" evidence="3">
    <location>
        <begin position="675"/>
        <end position="694"/>
    </location>
</feature>
<evidence type="ECO:0000313" key="5">
    <source>
        <dbReference type="EMBL" id="SDH05725.1"/>
    </source>
</evidence>
<dbReference type="SUPFAM" id="SSF51445">
    <property type="entry name" value="(Trans)glycosidases"/>
    <property type="match status" value="1"/>
</dbReference>
<dbReference type="RefSeq" id="WP_089836461.1">
    <property type="nucleotide sequence ID" value="NZ_FNBN01000008.1"/>
</dbReference>
<keyword evidence="3" id="KW-0812">Transmembrane</keyword>
<organism evidence="5 6">
    <name type="scientific">Chitinophaga filiformis</name>
    <name type="common">Myxococcus filiformis</name>
    <name type="synonym">Flexibacter filiformis</name>
    <dbReference type="NCBI Taxonomy" id="104663"/>
    <lineage>
        <taxon>Bacteria</taxon>
        <taxon>Pseudomonadati</taxon>
        <taxon>Bacteroidota</taxon>
        <taxon>Chitinophagia</taxon>
        <taxon>Chitinophagales</taxon>
        <taxon>Chitinophagaceae</taxon>
        <taxon>Chitinophaga</taxon>
    </lineage>
</organism>
<name>A0A1G7ZAT3_CHIFI</name>
<dbReference type="GO" id="GO:0009313">
    <property type="term" value="P:oligosaccharide catabolic process"/>
    <property type="evidence" value="ECO:0007669"/>
    <property type="project" value="TreeGrafter"/>
</dbReference>
<evidence type="ECO:0000256" key="1">
    <source>
        <dbReference type="ARBA" id="ARBA00022801"/>
    </source>
</evidence>
<sequence>MYSLIRTVTGFFSILIIFLFLKNDVHANRVYSSPYDTGNVIKTINLPTFQKDTTGKVKLLQKIIAALKFTKNARAREQQRVITIIRTVMADSMVATAADIRKLNAELSLQQNQHFDSLRALINSIIASQAKDTTLPPEEEPVAPPAPVPETDVASLISKIIPILQQKEKEERNSEAQQKQLQAVRALYGRPAGKIDTLRLSDTLGTTYTITLGHKADVIGIHPYWMTDKYLQYNFTALSAISFYGYTTEKDIKARDIPPAPLNMFNLAATAGKNRMFTYYENDPTHIDELLKDEDAQFRCIDSLLPLLQQYQAEGINIWFSQLSAKRRDAFSRFVTLLSNYFQHNNQQKYDISVTIPSYDDQSAYDLRTLDPLTDHFLIDFTKASGTRAGGLSPMKGDARRAIEPVMSRFLNLQIAPSKFMLLLSYYGTQWKKSPNGGKDVFTRYVPFSEIKSKYPADSSIIYDEDAVAAYVEEKDANGEVTSEIWFDDENTLDVKYDYVLNNGLGGVAIWPLGADDGYGELWDELGYKFISIDTTFTDTIRLIPPVSVTESWWTRMVKKISHEMLTLKLLFTDPCQLEAEKDRDDSFFAWVTLFFFICALLIGFFYAYNVRMVGTEWRWRQIVLRVLIVWVLVTAFFGIVTLFLNRDVPFGITHASVGGADAKSKCVTIPMLDLLLIFGIGLLLGMLIMRILIRPMLSKNDKP</sequence>
<dbReference type="InterPro" id="IPR011583">
    <property type="entry name" value="Chitinase_II/V-like_cat"/>
</dbReference>
<dbReference type="GO" id="GO:0016798">
    <property type="term" value="F:hydrolase activity, acting on glycosyl bonds"/>
    <property type="evidence" value="ECO:0007669"/>
    <property type="project" value="UniProtKB-KW"/>
</dbReference>
<dbReference type="InterPro" id="IPR001223">
    <property type="entry name" value="Glyco_hydro18_cat"/>
</dbReference>
<feature type="domain" description="GH18" evidence="4">
    <location>
        <begin position="216"/>
        <end position="533"/>
    </location>
</feature>
<evidence type="ECO:0000313" key="6">
    <source>
        <dbReference type="Proteomes" id="UP000199045"/>
    </source>
</evidence>
<dbReference type="STRING" id="104663.SAMN04488121_108198"/>
<feature type="transmembrane region" description="Helical" evidence="3">
    <location>
        <begin position="588"/>
        <end position="611"/>
    </location>
</feature>
<dbReference type="GO" id="GO:0008061">
    <property type="term" value="F:chitin binding"/>
    <property type="evidence" value="ECO:0007669"/>
    <property type="project" value="InterPro"/>
</dbReference>
<dbReference type="OrthoDB" id="1185215at2"/>
<dbReference type="Gene3D" id="3.20.20.80">
    <property type="entry name" value="Glycosidases"/>
    <property type="match status" value="1"/>
</dbReference>
<dbReference type="Pfam" id="PF00704">
    <property type="entry name" value="Glyco_hydro_18"/>
    <property type="match status" value="1"/>
</dbReference>
<reference evidence="5 6" key="1">
    <citation type="submission" date="2016-10" db="EMBL/GenBank/DDBJ databases">
        <authorList>
            <person name="de Groot N.N."/>
        </authorList>
    </citation>
    <scope>NUCLEOTIDE SEQUENCE [LARGE SCALE GENOMIC DNA]</scope>
    <source>
        <strain evidence="5 6">DSM 527</strain>
    </source>
</reference>
<dbReference type="Proteomes" id="UP000199045">
    <property type="component" value="Unassembled WGS sequence"/>
</dbReference>
<dbReference type="InterPro" id="IPR051887">
    <property type="entry name" value="GH18_Domain-Containing"/>
</dbReference>
<keyword evidence="1" id="KW-0378">Hydrolase</keyword>
<dbReference type="PROSITE" id="PS51910">
    <property type="entry name" value="GH18_2"/>
    <property type="match status" value="1"/>
</dbReference>
<feature type="transmembrane region" description="Helical" evidence="3">
    <location>
        <begin position="623"/>
        <end position="645"/>
    </location>
</feature>
<evidence type="ECO:0000256" key="3">
    <source>
        <dbReference type="SAM" id="Phobius"/>
    </source>
</evidence>
<keyword evidence="3" id="KW-0472">Membrane</keyword>
<gene>
    <name evidence="5" type="ORF">SAMN04488121_108198</name>
</gene>
<protein>
    <submittedName>
        <fullName evidence="5">Spore germination protein YaaH</fullName>
    </submittedName>
</protein>
<proteinExistence type="predicted"/>
<dbReference type="Gene3D" id="3.10.50.10">
    <property type="match status" value="1"/>
</dbReference>
<dbReference type="PANTHER" id="PTHR46290">
    <property type="entry name" value="DI-N-ACETYLCHITOBIASE"/>
    <property type="match status" value="1"/>
</dbReference>
<accession>A0A1G7ZAT3</accession>
<evidence type="ECO:0000259" key="4">
    <source>
        <dbReference type="PROSITE" id="PS51910"/>
    </source>
</evidence>